<evidence type="ECO:0000313" key="4">
    <source>
        <dbReference type="EMBL" id="VAW20223.1"/>
    </source>
</evidence>
<evidence type="ECO:0000259" key="3">
    <source>
        <dbReference type="Pfam" id="PF13407"/>
    </source>
</evidence>
<evidence type="ECO:0000256" key="2">
    <source>
        <dbReference type="ARBA" id="ARBA00007639"/>
    </source>
</evidence>
<feature type="domain" description="Periplasmic binding protein" evidence="3">
    <location>
        <begin position="30"/>
        <end position="280"/>
    </location>
</feature>
<dbReference type="CDD" id="cd06312">
    <property type="entry name" value="PBP1_ABC_sugar_binding-like"/>
    <property type="match status" value="1"/>
</dbReference>
<accession>A0A3B0TVI4</accession>
<dbReference type="AlphaFoldDB" id="A0A3B0TVI4"/>
<comment type="subcellular location">
    <subcellularLocation>
        <location evidence="1">Cell envelope</location>
    </subcellularLocation>
</comment>
<dbReference type="GO" id="GO:0030288">
    <property type="term" value="C:outer membrane-bounded periplasmic space"/>
    <property type="evidence" value="ECO:0007669"/>
    <property type="project" value="TreeGrafter"/>
</dbReference>
<sequence length="313" mass="32856">MKKALTALIAATMVFGVATNVAVAEGERFVLISHAPDSDSWWNVIKNAINVAGKQMDVTVEYRNPPTGDLADMARIVEQTTASNPDGIIVTIADFDVLKGPVTAAIDQGIPVITINSGSAEQSKALGALMHIGQPEYAAGFGAGERAKANGAKSFLCVNHYITNPASVERCQGFADAIGADMASSMIDSGQDPAEIKNKVLAYLSANPETDAILTLGPTSALPTLAALDQASLSGEIYFGTFDLSPEIATAIKDGIIAFAIDQQPYLQGYLPVVLLTNYVRYGVIPSGNINSGPGFITKANIAKVEKYAGVYR</sequence>
<gene>
    <name evidence="4" type="ORF">MNBD_ALPHA12-1500</name>
</gene>
<dbReference type="InterPro" id="IPR028082">
    <property type="entry name" value="Peripla_BP_I"/>
</dbReference>
<dbReference type="Pfam" id="PF13407">
    <property type="entry name" value="Peripla_BP_4"/>
    <property type="match status" value="1"/>
</dbReference>
<dbReference type="EMBL" id="UOEO01000133">
    <property type="protein sequence ID" value="VAW20223.1"/>
    <property type="molecule type" value="Genomic_DNA"/>
</dbReference>
<dbReference type="InterPro" id="IPR025997">
    <property type="entry name" value="SBP_2_dom"/>
</dbReference>
<reference evidence="4" key="1">
    <citation type="submission" date="2018-06" db="EMBL/GenBank/DDBJ databases">
        <authorList>
            <person name="Zhirakovskaya E."/>
        </authorList>
    </citation>
    <scope>NUCLEOTIDE SEQUENCE</scope>
</reference>
<dbReference type="InterPro" id="IPR050555">
    <property type="entry name" value="Bact_Solute-Bind_Prot2"/>
</dbReference>
<dbReference type="SUPFAM" id="SSF53822">
    <property type="entry name" value="Periplasmic binding protein-like I"/>
    <property type="match status" value="1"/>
</dbReference>
<dbReference type="PANTHER" id="PTHR30036:SF7">
    <property type="entry name" value="ABC TRANSPORTER PERIPLASMIC-BINDING PROTEIN YPHF"/>
    <property type="match status" value="1"/>
</dbReference>
<comment type="similarity">
    <text evidence="2">Belongs to the bacterial solute-binding protein 2 family.</text>
</comment>
<name>A0A3B0TVI4_9ZZZZ</name>
<evidence type="ECO:0000256" key="1">
    <source>
        <dbReference type="ARBA" id="ARBA00004196"/>
    </source>
</evidence>
<proteinExistence type="inferred from homology"/>
<dbReference type="Gene3D" id="3.40.50.2300">
    <property type="match status" value="2"/>
</dbReference>
<organism evidence="4">
    <name type="scientific">hydrothermal vent metagenome</name>
    <dbReference type="NCBI Taxonomy" id="652676"/>
    <lineage>
        <taxon>unclassified sequences</taxon>
        <taxon>metagenomes</taxon>
        <taxon>ecological metagenomes</taxon>
    </lineage>
</organism>
<dbReference type="PANTHER" id="PTHR30036">
    <property type="entry name" value="D-XYLOSE-BINDING PERIPLASMIC PROTEIN"/>
    <property type="match status" value="1"/>
</dbReference>
<protein>
    <submittedName>
        <fullName evidence="4">Inositol transport system sugar-binding protein</fullName>
    </submittedName>
</protein>
<dbReference type="GO" id="GO:0030246">
    <property type="term" value="F:carbohydrate binding"/>
    <property type="evidence" value="ECO:0007669"/>
    <property type="project" value="TreeGrafter"/>
</dbReference>